<dbReference type="OrthoDB" id="676979at2759"/>
<evidence type="ECO:0000256" key="12">
    <source>
        <dbReference type="ARBA" id="ARBA00022741"/>
    </source>
</evidence>
<dbReference type="Gene3D" id="3.80.10.10">
    <property type="entry name" value="Ribonuclease Inhibitor"/>
    <property type="match status" value="1"/>
</dbReference>
<comment type="similarity">
    <text evidence="2">Belongs to the RLP family.</text>
</comment>
<keyword evidence="17" id="KW-0675">Receptor</keyword>
<keyword evidence="6" id="KW-0597">Phosphoprotein</keyword>
<reference evidence="24 25" key="1">
    <citation type="submission" date="2017-09" db="EMBL/GenBank/DDBJ databases">
        <title>WGS assembly of Aquilegia coerulea Goldsmith.</title>
        <authorList>
            <person name="Hodges S."/>
            <person name="Kramer E."/>
            <person name="Nordborg M."/>
            <person name="Tomkins J."/>
            <person name="Borevitz J."/>
            <person name="Derieg N."/>
            <person name="Yan J."/>
            <person name="Mihaltcheva S."/>
            <person name="Hayes R.D."/>
            <person name="Rokhsar D."/>
        </authorList>
    </citation>
    <scope>NUCLEOTIDE SEQUENCE [LARGE SCALE GENOMIC DNA]</scope>
    <source>
        <strain evidence="25">cv. Goldsmith</strain>
    </source>
</reference>
<evidence type="ECO:0000256" key="19">
    <source>
        <dbReference type="ARBA" id="ARBA00047899"/>
    </source>
</evidence>
<dbReference type="STRING" id="218851.A0A2G5DP60"/>
<evidence type="ECO:0000256" key="16">
    <source>
        <dbReference type="ARBA" id="ARBA00023136"/>
    </source>
</evidence>
<dbReference type="GO" id="GO:0004674">
    <property type="term" value="F:protein serine/threonine kinase activity"/>
    <property type="evidence" value="ECO:0007669"/>
    <property type="project" value="UniProtKB-KW"/>
</dbReference>
<dbReference type="GO" id="GO:0005524">
    <property type="term" value="F:ATP binding"/>
    <property type="evidence" value="ECO:0007669"/>
    <property type="project" value="UniProtKB-UniRule"/>
</dbReference>
<evidence type="ECO:0000256" key="22">
    <source>
        <dbReference type="SAM" id="Phobius"/>
    </source>
</evidence>
<dbReference type="Gene3D" id="1.10.510.10">
    <property type="entry name" value="Transferase(Phosphotransferase) domain 1"/>
    <property type="match status" value="1"/>
</dbReference>
<comment type="subcellular location">
    <subcellularLocation>
        <location evidence="1">Cell membrane</location>
        <topology evidence="1">Single-pass membrane protein</topology>
    </subcellularLocation>
</comment>
<dbReference type="PANTHER" id="PTHR27008">
    <property type="entry name" value="OS04G0122200 PROTEIN"/>
    <property type="match status" value="1"/>
</dbReference>
<keyword evidence="25" id="KW-1185">Reference proteome</keyword>
<accession>A0A2G5DP60</accession>
<keyword evidence="12 21" id="KW-0547">Nucleotide-binding</keyword>
<dbReference type="EMBL" id="KZ305034">
    <property type="protein sequence ID" value="PIA45314.1"/>
    <property type="molecule type" value="Genomic_DNA"/>
</dbReference>
<dbReference type="Pfam" id="PF00560">
    <property type="entry name" value="LRR_1"/>
    <property type="match status" value="1"/>
</dbReference>
<feature type="binding site" evidence="21">
    <location>
        <position position="295"/>
    </location>
    <ligand>
        <name>ATP</name>
        <dbReference type="ChEBI" id="CHEBI:30616"/>
    </ligand>
</feature>
<protein>
    <recommendedName>
        <fullName evidence="3">non-specific serine/threonine protein kinase</fullName>
        <ecNumber evidence="3">2.7.11.1</ecNumber>
    </recommendedName>
</protein>
<feature type="transmembrane region" description="Helical" evidence="22">
    <location>
        <begin position="209"/>
        <end position="231"/>
    </location>
</feature>
<dbReference type="InterPro" id="IPR000719">
    <property type="entry name" value="Prot_kinase_dom"/>
</dbReference>
<evidence type="ECO:0000256" key="3">
    <source>
        <dbReference type="ARBA" id="ARBA00012513"/>
    </source>
</evidence>
<dbReference type="PANTHER" id="PTHR27008:SF499">
    <property type="entry name" value="OS06G0581500 PROTEIN"/>
    <property type="match status" value="1"/>
</dbReference>
<proteinExistence type="inferred from homology"/>
<keyword evidence="9 22" id="KW-0812">Transmembrane</keyword>
<evidence type="ECO:0000256" key="1">
    <source>
        <dbReference type="ARBA" id="ARBA00004162"/>
    </source>
</evidence>
<comment type="catalytic activity">
    <reaction evidence="20">
        <text>L-seryl-[protein] + ATP = O-phospho-L-seryl-[protein] + ADP + H(+)</text>
        <dbReference type="Rhea" id="RHEA:17989"/>
        <dbReference type="Rhea" id="RHEA-COMP:9863"/>
        <dbReference type="Rhea" id="RHEA-COMP:11604"/>
        <dbReference type="ChEBI" id="CHEBI:15378"/>
        <dbReference type="ChEBI" id="CHEBI:29999"/>
        <dbReference type="ChEBI" id="CHEBI:30616"/>
        <dbReference type="ChEBI" id="CHEBI:83421"/>
        <dbReference type="ChEBI" id="CHEBI:456216"/>
        <dbReference type="EC" id="2.7.11.1"/>
    </reaction>
</comment>
<dbReference type="InterPro" id="IPR008271">
    <property type="entry name" value="Ser/Thr_kinase_AS"/>
</dbReference>
<evidence type="ECO:0000256" key="20">
    <source>
        <dbReference type="ARBA" id="ARBA00048679"/>
    </source>
</evidence>
<feature type="domain" description="Protein kinase" evidence="23">
    <location>
        <begin position="266"/>
        <end position="529"/>
    </location>
</feature>
<evidence type="ECO:0000256" key="17">
    <source>
        <dbReference type="ARBA" id="ARBA00023170"/>
    </source>
</evidence>
<evidence type="ECO:0000256" key="8">
    <source>
        <dbReference type="ARBA" id="ARBA00022679"/>
    </source>
</evidence>
<keyword evidence="14 21" id="KW-0067">ATP-binding</keyword>
<keyword evidence="4" id="KW-1003">Cell membrane</keyword>
<keyword evidence="16 22" id="KW-0472">Membrane</keyword>
<dbReference type="InterPro" id="IPR032675">
    <property type="entry name" value="LRR_dom_sf"/>
</dbReference>
<keyword evidence="8" id="KW-0808">Transferase</keyword>
<keyword evidence="13" id="KW-0418">Kinase</keyword>
<sequence>MLDLSFRGLTGTISPYVGNLSFMMSINLENNFLHGQIPQEVGILPNQVFGGSLQFTVICLSHNYLTGTIPFEVGTLENLITFDISENRISGEIPSAIGSCMVLVNLYLQGNFFQGVIPSSFGYLKGIEDMDLSRNNLFGKIPRELQNLPFLKSLNLSFNNLMGEVPSGGIFQNVTAFSIVVNENLCGGVFELNLQTCHIQSSKKKGMPLALTVALGTLLLSLIITSLFLLYSRRRRITQPISNKSGVGDSLQRISYNVLRDATNGFSSESLIGIGSYGSVYRGVLHKDESIIAVKVLNLMERGASKSFIAECDVLREVQHRNLLILTICSSADFQGNNFKALIFEYMHNGSVENWLHPVSNRQHQSVNFDFSHRLDILIDIASTLNYLHNQCKTPIVHCDLKPSNVLLDEDMVAYVGDFGLAKFLCKNTSNFANSETSSIAIRGTIGYIPPEYGTGAEVSTQGDVYSYGILMLEMLAGKTPTDAIFNNGLSLHSLCKANLSAQKLLLILAIIDIEEQRCVATQMQECFISVMKIGVACSSGSIGERMEIKAVLIKLHTIKEALIGIGNDHQINVESA</sequence>
<keyword evidence="7" id="KW-0433">Leucine-rich repeat</keyword>
<evidence type="ECO:0000256" key="5">
    <source>
        <dbReference type="ARBA" id="ARBA00022527"/>
    </source>
</evidence>
<evidence type="ECO:0000256" key="15">
    <source>
        <dbReference type="ARBA" id="ARBA00022989"/>
    </source>
</evidence>
<evidence type="ECO:0000256" key="10">
    <source>
        <dbReference type="ARBA" id="ARBA00022729"/>
    </source>
</evidence>
<dbReference type="PROSITE" id="PS50011">
    <property type="entry name" value="PROTEIN_KINASE_DOM"/>
    <property type="match status" value="1"/>
</dbReference>
<evidence type="ECO:0000313" key="24">
    <source>
        <dbReference type="EMBL" id="PIA45314.1"/>
    </source>
</evidence>
<dbReference type="FunFam" id="3.80.10.10:FF:000111">
    <property type="entry name" value="LRR receptor-like serine/threonine-protein kinase ERECTA"/>
    <property type="match status" value="1"/>
</dbReference>
<gene>
    <name evidence="24" type="ORF">AQUCO_01700685v1</name>
</gene>
<dbReference type="InParanoid" id="A0A2G5DP60"/>
<comment type="catalytic activity">
    <reaction evidence="19">
        <text>L-threonyl-[protein] + ATP = O-phospho-L-threonyl-[protein] + ADP + H(+)</text>
        <dbReference type="Rhea" id="RHEA:46608"/>
        <dbReference type="Rhea" id="RHEA-COMP:11060"/>
        <dbReference type="Rhea" id="RHEA-COMP:11605"/>
        <dbReference type="ChEBI" id="CHEBI:15378"/>
        <dbReference type="ChEBI" id="CHEBI:30013"/>
        <dbReference type="ChEBI" id="CHEBI:30616"/>
        <dbReference type="ChEBI" id="CHEBI:61977"/>
        <dbReference type="ChEBI" id="CHEBI:456216"/>
        <dbReference type="EC" id="2.7.11.1"/>
    </reaction>
</comment>
<dbReference type="PROSITE" id="PS00108">
    <property type="entry name" value="PROTEIN_KINASE_ST"/>
    <property type="match status" value="1"/>
</dbReference>
<dbReference type="Pfam" id="PF13855">
    <property type="entry name" value="LRR_8"/>
    <property type="match status" value="1"/>
</dbReference>
<evidence type="ECO:0000256" key="18">
    <source>
        <dbReference type="ARBA" id="ARBA00023180"/>
    </source>
</evidence>
<dbReference type="InterPro" id="IPR017441">
    <property type="entry name" value="Protein_kinase_ATP_BS"/>
</dbReference>
<keyword evidence="15 22" id="KW-1133">Transmembrane helix</keyword>
<dbReference type="SUPFAM" id="SSF52058">
    <property type="entry name" value="L domain-like"/>
    <property type="match status" value="1"/>
</dbReference>
<dbReference type="InterPro" id="IPR011009">
    <property type="entry name" value="Kinase-like_dom_sf"/>
</dbReference>
<dbReference type="Gene3D" id="3.30.200.20">
    <property type="entry name" value="Phosphorylase Kinase, domain 1"/>
    <property type="match status" value="1"/>
</dbReference>
<dbReference type="Proteomes" id="UP000230069">
    <property type="component" value="Unassembled WGS sequence"/>
</dbReference>
<evidence type="ECO:0000256" key="4">
    <source>
        <dbReference type="ARBA" id="ARBA00022475"/>
    </source>
</evidence>
<evidence type="ECO:0000256" key="14">
    <source>
        <dbReference type="ARBA" id="ARBA00022840"/>
    </source>
</evidence>
<name>A0A2G5DP60_AQUCA</name>
<keyword evidence="10" id="KW-0732">Signal</keyword>
<dbReference type="InterPro" id="IPR001611">
    <property type="entry name" value="Leu-rich_rpt"/>
</dbReference>
<dbReference type="SMART" id="SM00220">
    <property type="entry name" value="S_TKc"/>
    <property type="match status" value="1"/>
</dbReference>
<keyword evidence="5" id="KW-0723">Serine/threonine-protein kinase</keyword>
<organism evidence="24 25">
    <name type="scientific">Aquilegia coerulea</name>
    <name type="common">Rocky mountain columbine</name>
    <dbReference type="NCBI Taxonomy" id="218851"/>
    <lineage>
        <taxon>Eukaryota</taxon>
        <taxon>Viridiplantae</taxon>
        <taxon>Streptophyta</taxon>
        <taxon>Embryophyta</taxon>
        <taxon>Tracheophyta</taxon>
        <taxon>Spermatophyta</taxon>
        <taxon>Magnoliopsida</taxon>
        <taxon>Ranunculales</taxon>
        <taxon>Ranunculaceae</taxon>
        <taxon>Thalictroideae</taxon>
        <taxon>Aquilegia</taxon>
    </lineage>
</organism>
<evidence type="ECO:0000256" key="21">
    <source>
        <dbReference type="PROSITE-ProRule" id="PRU10141"/>
    </source>
</evidence>
<keyword evidence="11" id="KW-0677">Repeat</keyword>
<keyword evidence="18" id="KW-0325">Glycoprotein</keyword>
<dbReference type="AlphaFoldDB" id="A0A2G5DP60"/>
<dbReference type="EC" id="2.7.11.1" evidence="3"/>
<evidence type="ECO:0000256" key="2">
    <source>
        <dbReference type="ARBA" id="ARBA00009592"/>
    </source>
</evidence>
<dbReference type="FunFam" id="3.30.200.20:FF:000432">
    <property type="entry name" value="LRR receptor-like serine/threonine-protein kinase EFR"/>
    <property type="match status" value="1"/>
</dbReference>
<dbReference type="GO" id="GO:0005886">
    <property type="term" value="C:plasma membrane"/>
    <property type="evidence" value="ECO:0007669"/>
    <property type="project" value="UniProtKB-SubCell"/>
</dbReference>
<dbReference type="SUPFAM" id="SSF56112">
    <property type="entry name" value="Protein kinase-like (PK-like)"/>
    <property type="match status" value="1"/>
</dbReference>
<dbReference type="Pfam" id="PF00069">
    <property type="entry name" value="Pkinase"/>
    <property type="match status" value="1"/>
</dbReference>
<dbReference type="InterPro" id="IPR051809">
    <property type="entry name" value="Plant_receptor-like_S/T_kinase"/>
</dbReference>
<evidence type="ECO:0000256" key="7">
    <source>
        <dbReference type="ARBA" id="ARBA00022614"/>
    </source>
</evidence>
<dbReference type="FunFam" id="1.10.510.10:FF:000358">
    <property type="entry name" value="Putative leucine-rich repeat receptor-like serine/threonine-protein kinase"/>
    <property type="match status" value="1"/>
</dbReference>
<evidence type="ECO:0000256" key="13">
    <source>
        <dbReference type="ARBA" id="ARBA00022777"/>
    </source>
</evidence>
<dbReference type="PROSITE" id="PS00107">
    <property type="entry name" value="PROTEIN_KINASE_ATP"/>
    <property type="match status" value="1"/>
</dbReference>
<evidence type="ECO:0000256" key="6">
    <source>
        <dbReference type="ARBA" id="ARBA00022553"/>
    </source>
</evidence>
<evidence type="ECO:0000256" key="11">
    <source>
        <dbReference type="ARBA" id="ARBA00022737"/>
    </source>
</evidence>
<evidence type="ECO:0000256" key="9">
    <source>
        <dbReference type="ARBA" id="ARBA00022692"/>
    </source>
</evidence>
<evidence type="ECO:0000313" key="25">
    <source>
        <dbReference type="Proteomes" id="UP000230069"/>
    </source>
</evidence>
<evidence type="ECO:0000259" key="23">
    <source>
        <dbReference type="PROSITE" id="PS50011"/>
    </source>
</evidence>